<comment type="caution">
    <text evidence="2">The sequence shown here is derived from an EMBL/GenBank/DDBJ whole genome shotgun (WGS) entry which is preliminary data.</text>
</comment>
<dbReference type="AlphaFoldDB" id="A0A2W5KX25"/>
<organism evidence="2 3">
    <name type="scientific">Sphingopyxis macrogoltabida</name>
    <name type="common">Sphingomonas macrogoltabidus</name>
    <dbReference type="NCBI Taxonomy" id="33050"/>
    <lineage>
        <taxon>Bacteria</taxon>
        <taxon>Pseudomonadati</taxon>
        <taxon>Pseudomonadota</taxon>
        <taxon>Alphaproteobacteria</taxon>
        <taxon>Sphingomonadales</taxon>
        <taxon>Sphingomonadaceae</taxon>
        <taxon>Sphingopyxis</taxon>
    </lineage>
</organism>
<sequence>MKRILAAFAAALLGAGGAVALPDPAPGFEPDRAVIESADMPRKLSAFGLFRPGSSEPIPALIPYDLNTPLFSDYAEKHRAIWIPPGAAAEVSGLGGISFPVGTVIVKSFGWPDWNGGRPVETRLLIRRADGWAALPYIWDADGRDATLAIAGRRVPVRFTAPDGTRHAIAYAVPNRNQCKECHSRAGRIVPIGPKMENLAIERALDHPAFRRSFRWPANTRLPMPRWDDPASGSVAMRARAYLDVNCAHCHNPEGSASNSGLFLRWSDDPAGIGYGIRKRPTAAGRGSGGMDFAIAPGDPEHSFLLYRLKSLDPGIAMPEVGRSTVHWEGVELLRKWIATMPKLPHTSES</sequence>
<dbReference type="EMBL" id="QFPJ01000026">
    <property type="protein sequence ID" value="PZQ21601.1"/>
    <property type="molecule type" value="Genomic_DNA"/>
</dbReference>
<evidence type="ECO:0000313" key="2">
    <source>
        <dbReference type="EMBL" id="PZQ21601.1"/>
    </source>
</evidence>
<dbReference type="NCBIfam" id="TIGR03806">
    <property type="entry name" value="chp_HNE_0200"/>
    <property type="match status" value="1"/>
</dbReference>
<feature type="chain" id="PRO_5016049488" description="Cytochrome c domain-containing protein" evidence="1">
    <location>
        <begin position="21"/>
        <end position="350"/>
    </location>
</feature>
<evidence type="ECO:0008006" key="4">
    <source>
        <dbReference type="Google" id="ProtNLM"/>
    </source>
</evidence>
<accession>A0A2W5KX25</accession>
<feature type="signal peptide" evidence="1">
    <location>
        <begin position="1"/>
        <end position="20"/>
    </location>
</feature>
<reference evidence="2 3" key="1">
    <citation type="submission" date="2017-08" db="EMBL/GenBank/DDBJ databases">
        <title>Infants hospitalized years apart are colonized by the same room-sourced microbial strains.</title>
        <authorList>
            <person name="Brooks B."/>
            <person name="Olm M.R."/>
            <person name="Firek B.A."/>
            <person name="Baker R."/>
            <person name="Thomas B.C."/>
            <person name="Morowitz M.J."/>
            <person name="Banfield J.F."/>
        </authorList>
    </citation>
    <scope>NUCLEOTIDE SEQUENCE [LARGE SCALE GENOMIC DNA]</scope>
    <source>
        <strain evidence="2">S2_005_003_R2_47</strain>
    </source>
</reference>
<evidence type="ECO:0000313" key="3">
    <source>
        <dbReference type="Proteomes" id="UP000248597"/>
    </source>
</evidence>
<protein>
    <recommendedName>
        <fullName evidence="4">Cytochrome c domain-containing protein</fullName>
    </recommendedName>
</protein>
<evidence type="ECO:0000256" key="1">
    <source>
        <dbReference type="SAM" id="SignalP"/>
    </source>
</evidence>
<name>A0A2W5KX25_SPHMC</name>
<dbReference type="InterPro" id="IPR022269">
    <property type="entry name" value="SO_2930-like_C"/>
</dbReference>
<dbReference type="Proteomes" id="UP000248597">
    <property type="component" value="Unassembled WGS sequence"/>
</dbReference>
<gene>
    <name evidence="2" type="ORF">DI569_11220</name>
</gene>
<keyword evidence="1" id="KW-0732">Signal</keyword>
<proteinExistence type="predicted"/>